<evidence type="ECO:0000313" key="4">
    <source>
        <dbReference type="EMBL" id="CAB4871875.1"/>
    </source>
</evidence>
<sequence>MHTICSDGTDSPEELAAKVVAAGLSAAALTDHDTTEGHSAYGAYLEAHGVEFVPGVEISCRYEETGQSAHVLCYFVEEGTSPLQEALVQLRADRAKRNIDLFRLLHEMGYAKLDRARIEELAEKPLEEAGRPHIAQALFEAYPDGSETEVPEGLPQGFQDTNHVFSALLGNDKPAYVPKANLTIGSAAELAAQSGAVAVIAHPIITFCSSKETGMMPLEEQRTHLDQILGDLAQRGVVGAEAYYSRHSPEQVAMMLDLCDKHGLVPTGGSDFHGENKKDLSVGIGMTEHKGSASQLRVPESSLELLKARRSPASSS</sequence>
<dbReference type="InterPro" id="IPR052018">
    <property type="entry name" value="PHP_domain"/>
</dbReference>
<dbReference type="PANTHER" id="PTHR42924">
    <property type="entry name" value="EXONUCLEASE"/>
    <property type="match status" value="1"/>
</dbReference>
<dbReference type="Gene3D" id="3.20.20.140">
    <property type="entry name" value="Metal-dependent hydrolases"/>
    <property type="match status" value="1"/>
</dbReference>
<feature type="domain" description="Polymerase/histidinol phosphatase N-terminal" evidence="2">
    <location>
        <begin position="1"/>
        <end position="62"/>
    </location>
</feature>
<name>A0A6J7QZD6_9ZZZZ</name>
<organism evidence="5">
    <name type="scientific">freshwater metagenome</name>
    <dbReference type="NCBI Taxonomy" id="449393"/>
    <lineage>
        <taxon>unclassified sequences</taxon>
        <taxon>metagenomes</taxon>
        <taxon>ecological metagenomes</taxon>
    </lineage>
</organism>
<protein>
    <submittedName>
        <fullName evidence="5">Unannotated protein</fullName>
    </submittedName>
</protein>
<dbReference type="AlphaFoldDB" id="A0A6J7QZD6"/>
<accession>A0A6J7QZD6</accession>
<dbReference type="Gene3D" id="1.10.150.650">
    <property type="match status" value="1"/>
</dbReference>
<dbReference type="PANTHER" id="PTHR42924:SF3">
    <property type="entry name" value="POLYMERASE_HISTIDINOL PHOSPHATASE N-TERMINAL DOMAIN-CONTAINING PROTEIN"/>
    <property type="match status" value="1"/>
</dbReference>
<dbReference type="InterPro" id="IPR004013">
    <property type="entry name" value="PHP_dom"/>
</dbReference>
<dbReference type="InterPro" id="IPR003141">
    <property type="entry name" value="Pol/His_phosphatase_N"/>
</dbReference>
<dbReference type="EMBL" id="CAFBLT010000001">
    <property type="protein sequence ID" value="CAB4871875.1"/>
    <property type="molecule type" value="Genomic_DNA"/>
</dbReference>
<evidence type="ECO:0000256" key="1">
    <source>
        <dbReference type="SAM" id="MobiDB-lite"/>
    </source>
</evidence>
<gene>
    <name evidence="3" type="ORF">UFOPK3164_00545</name>
    <name evidence="4" type="ORF">UFOPK3427_00855</name>
    <name evidence="5" type="ORF">UFOPK4112_00838</name>
</gene>
<dbReference type="GO" id="GO:0004534">
    <property type="term" value="F:5'-3' RNA exonuclease activity"/>
    <property type="evidence" value="ECO:0007669"/>
    <property type="project" value="TreeGrafter"/>
</dbReference>
<reference evidence="5" key="1">
    <citation type="submission" date="2020-05" db="EMBL/GenBank/DDBJ databases">
        <authorList>
            <person name="Chiriac C."/>
            <person name="Salcher M."/>
            <person name="Ghai R."/>
            <person name="Kavagutti S V."/>
        </authorList>
    </citation>
    <scope>NUCLEOTIDE SEQUENCE</scope>
</reference>
<feature type="region of interest" description="Disordered" evidence="1">
    <location>
        <begin position="288"/>
        <end position="316"/>
    </location>
</feature>
<evidence type="ECO:0000313" key="3">
    <source>
        <dbReference type="EMBL" id="CAB4822884.1"/>
    </source>
</evidence>
<dbReference type="CDD" id="cd07438">
    <property type="entry name" value="PHP_HisPPase_AMP"/>
    <property type="match status" value="1"/>
</dbReference>
<evidence type="ECO:0000313" key="5">
    <source>
        <dbReference type="EMBL" id="CAB5019662.1"/>
    </source>
</evidence>
<dbReference type="InterPro" id="IPR016195">
    <property type="entry name" value="Pol/histidinol_Pase-like"/>
</dbReference>
<dbReference type="GO" id="GO:0035312">
    <property type="term" value="F:5'-3' DNA exonuclease activity"/>
    <property type="evidence" value="ECO:0007669"/>
    <property type="project" value="TreeGrafter"/>
</dbReference>
<dbReference type="SMART" id="SM00481">
    <property type="entry name" value="POLIIIAc"/>
    <property type="match status" value="1"/>
</dbReference>
<proteinExistence type="predicted"/>
<dbReference type="EMBL" id="CAFBPM010000006">
    <property type="protein sequence ID" value="CAB5019662.1"/>
    <property type="molecule type" value="Genomic_DNA"/>
</dbReference>
<dbReference type="EMBL" id="CAFABE010000016">
    <property type="protein sequence ID" value="CAB4822884.1"/>
    <property type="molecule type" value="Genomic_DNA"/>
</dbReference>
<dbReference type="Pfam" id="PF02811">
    <property type="entry name" value="PHP"/>
    <property type="match status" value="1"/>
</dbReference>
<dbReference type="SUPFAM" id="SSF89550">
    <property type="entry name" value="PHP domain-like"/>
    <property type="match status" value="1"/>
</dbReference>
<evidence type="ECO:0000259" key="2">
    <source>
        <dbReference type="SMART" id="SM00481"/>
    </source>
</evidence>